<dbReference type="InterPro" id="IPR004680">
    <property type="entry name" value="Cit_transptr-like_dom"/>
</dbReference>
<dbReference type="PANTHER" id="PTHR30354:SF26">
    <property type="entry name" value="TRANSPORTER, PUTATIVE-RELATED"/>
    <property type="match status" value="1"/>
</dbReference>
<dbReference type="PANTHER" id="PTHR30354">
    <property type="entry name" value="GNT FAMILY GLUCONATE TRANSPORTER"/>
    <property type="match status" value="1"/>
</dbReference>
<dbReference type="OrthoDB" id="5329450at2"/>
<feature type="domain" description="Citrate transporter-like" evidence="7">
    <location>
        <begin position="14"/>
        <end position="374"/>
    </location>
</feature>
<sequence>MLPLLGLATIVVLLAAILSKRMSPLVALIIVPIAASLIGGFGLQTSKFVIDGLKSLAPVVGMFVFAILYFGTITDAGTLDPIIDRILRTVGTRPTRIVMGTTLLALLIHLDGSGAVCFLVTIPAMLPLYDRLKMDRRVLAAAASMAAGINFLPWTGPMIRASASLHLPISALFNPLIPVQIVGLVFVFGMAWWLGRREEKRLGYTAADGAIPMPGHVPARELTDEQRALRRPGNFWFNILLTLVVLGTMVVMGEKIPPAIMFMLGLCVALLVNYPNVDMQRQRIDAHARAALMMAGILLAAGVFTGVMQGSGMLKAMAQAAVGFVPPSMATHIPVALGFLSMPLSMLFDPDSFYFGVLPVIAEVAGQLGVPAVHVGQAALLGQMTTGFPVSPLTPATFLVVGLTGIDLADHQKFTFPLLFGASIVMTIACVVLGIFPL</sequence>
<keyword evidence="5 6" id="KW-0472">Membrane</keyword>
<feature type="transmembrane region" description="Helical" evidence="6">
    <location>
        <begin position="352"/>
        <end position="370"/>
    </location>
</feature>
<dbReference type="Pfam" id="PF03600">
    <property type="entry name" value="CitMHS"/>
    <property type="match status" value="1"/>
</dbReference>
<dbReference type="eggNOG" id="COG2851">
    <property type="taxonomic scope" value="Bacteria"/>
</dbReference>
<gene>
    <name evidence="8" type="ORF">BSU04_28660</name>
</gene>
<evidence type="ECO:0000256" key="4">
    <source>
        <dbReference type="ARBA" id="ARBA00022989"/>
    </source>
</evidence>
<feature type="transmembrane region" description="Helical" evidence="6">
    <location>
        <begin position="289"/>
        <end position="308"/>
    </location>
</feature>
<dbReference type="Proteomes" id="UP000214720">
    <property type="component" value="Unassembled WGS sequence"/>
</dbReference>
<dbReference type="AlphaFoldDB" id="A0A226WW84"/>
<dbReference type="GO" id="GO:0015128">
    <property type="term" value="F:gluconate transmembrane transporter activity"/>
    <property type="evidence" value="ECO:0007669"/>
    <property type="project" value="InterPro"/>
</dbReference>
<dbReference type="EMBL" id="MTHB01000191">
    <property type="protein sequence ID" value="OXC75109.1"/>
    <property type="molecule type" value="Genomic_DNA"/>
</dbReference>
<feature type="transmembrane region" description="Helical" evidence="6">
    <location>
        <begin position="97"/>
        <end position="126"/>
    </location>
</feature>
<dbReference type="NCBIfam" id="TIGR00784">
    <property type="entry name" value="citMHS"/>
    <property type="match status" value="1"/>
</dbReference>
<feature type="transmembrane region" description="Helical" evidence="6">
    <location>
        <begin position="25"/>
        <end position="43"/>
    </location>
</feature>
<evidence type="ECO:0000256" key="1">
    <source>
        <dbReference type="ARBA" id="ARBA00004141"/>
    </source>
</evidence>
<evidence type="ECO:0000256" key="5">
    <source>
        <dbReference type="ARBA" id="ARBA00023136"/>
    </source>
</evidence>
<evidence type="ECO:0000256" key="2">
    <source>
        <dbReference type="ARBA" id="ARBA00022448"/>
    </source>
</evidence>
<name>A0A226WW84_CABSO</name>
<evidence type="ECO:0000256" key="3">
    <source>
        <dbReference type="ARBA" id="ARBA00022692"/>
    </source>
</evidence>
<keyword evidence="3 6" id="KW-0812">Transmembrane</keyword>
<feature type="transmembrane region" description="Helical" evidence="6">
    <location>
        <begin position="320"/>
        <end position="340"/>
    </location>
</feature>
<feature type="transmembrane region" description="Helical" evidence="6">
    <location>
        <begin position="138"/>
        <end position="156"/>
    </location>
</feature>
<comment type="caution">
    <text evidence="8">The sequence shown here is derived from an EMBL/GenBank/DDBJ whole genome shotgun (WGS) entry which is preliminary data.</text>
</comment>
<dbReference type="GO" id="GO:0005886">
    <property type="term" value="C:plasma membrane"/>
    <property type="evidence" value="ECO:0007669"/>
    <property type="project" value="TreeGrafter"/>
</dbReference>
<dbReference type="InterPro" id="IPR003474">
    <property type="entry name" value="Glcn_transporter"/>
</dbReference>
<keyword evidence="4 6" id="KW-1133">Transmembrane helix</keyword>
<dbReference type="RefSeq" id="WP_089163477.1">
    <property type="nucleotide sequence ID" value="NZ_MTHB01000191.1"/>
</dbReference>
<dbReference type="InterPro" id="IPR014738">
    <property type="entry name" value="Citrate_transporter"/>
</dbReference>
<accession>A0A226WW84</accession>
<keyword evidence="2" id="KW-0813">Transport</keyword>
<proteinExistence type="predicted"/>
<feature type="transmembrane region" description="Helical" evidence="6">
    <location>
        <begin position="259"/>
        <end position="277"/>
    </location>
</feature>
<protein>
    <submittedName>
        <fullName evidence="8">Putative transporter, similarity to citrate transporter</fullName>
    </submittedName>
</protein>
<comment type="subcellular location">
    <subcellularLocation>
        <location evidence="1">Membrane</location>
        <topology evidence="1">Multi-pass membrane protein</topology>
    </subcellularLocation>
</comment>
<evidence type="ECO:0000313" key="8">
    <source>
        <dbReference type="EMBL" id="OXC75109.1"/>
    </source>
</evidence>
<evidence type="ECO:0000313" key="9">
    <source>
        <dbReference type="Proteomes" id="UP000214720"/>
    </source>
</evidence>
<feature type="transmembrane region" description="Helical" evidence="6">
    <location>
        <begin position="416"/>
        <end position="436"/>
    </location>
</feature>
<feature type="transmembrane region" description="Helical" evidence="6">
    <location>
        <begin position="235"/>
        <end position="253"/>
    </location>
</feature>
<feature type="transmembrane region" description="Helical" evidence="6">
    <location>
        <begin position="390"/>
        <end position="409"/>
    </location>
</feature>
<evidence type="ECO:0000259" key="7">
    <source>
        <dbReference type="Pfam" id="PF03600"/>
    </source>
</evidence>
<reference evidence="9" key="1">
    <citation type="submission" date="2017-01" db="EMBL/GenBank/DDBJ databases">
        <title>Genome Analysis of Deinococcus marmoris KOPRI26562.</title>
        <authorList>
            <person name="Kim J.H."/>
            <person name="Oh H.-M."/>
        </authorList>
    </citation>
    <scope>NUCLEOTIDE SEQUENCE [LARGE SCALE GENOMIC DNA]</scope>
    <source>
        <strain evidence="9">PAMC 26633</strain>
    </source>
</reference>
<organism evidence="8 9">
    <name type="scientific">Caballeronia sordidicola</name>
    <name type="common">Burkholderia sordidicola</name>
    <dbReference type="NCBI Taxonomy" id="196367"/>
    <lineage>
        <taxon>Bacteria</taxon>
        <taxon>Pseudomonadati</taxon>
        <taxon>Pseudomonadota</taxon>
        <taxon>Betaproteobacteria</taxon>
        <taxon>Burkholderiales</taxon>
        <taxon>Burkholderiaceae</taxon>
        <taxon>Caballeronia</taxon>
    </lineage>
</organism>
<feature type="transmembrane region" description="Helical" evidence="6">
    <location>
        <begin position="176"/>
        <end position="194"/>
    </location>
</feature>
<dbReference type="GO" id="GO:0015137">
    <property type="term" value="F:citrate transmembrane transporter activity"/>
    <property type="evidence" value="ECO:0007669"/>
    <property type="project" value="InterPro"/>
</dbReference>
<evidence type="ECO:0000256" key="6">
    <source>
        <dbReference type="SAM" id="Phobius"/>
    </source>
</evidence>
<feature type="transmembrane region" description="Helical" evidence="6">
    <location>
        <begin position="55"/>
        <end position="77"/>
    </location>
</feature>